<dbReference type="Gene3D" id="1.25.40.10">
    <property type="entry name" value="Tetratricopeptide repeat domain"/>
    <property type="match status" value="1"/>
</dbReference>
<evidence type="ECO:0000313" key="2">
    <source>
        <dbReference type="Proteomes" id="UP000298058"/>
    </source>
</evidence>
<protein>
    <submittedName>
        <fullName evidence="1">DUF4071 domain-containing protein</fullName>
    </submittedName>
</protein>
<gene>
    <name evidence="1" type="ORF">EHS15_02665</name>
</gene>
<dbReference type="Proteomes" id="UP000298058">
    <property type="component" value="Unassembled WGS sequence"/>
</dbReference>
<dbReference type="InterPro" id="IPR011990">
    <property type="entry name" value="TPR-like_helical_dom_sf"/>
</dbReference>
<dbReference type="OrthoDB" id="9815193at2"/>
<dbReference type="EMBL" id="RQHW01000009">
    <property type="protein sequence ID" value="TGN20641.1"/>
    <property type="molecule type" value="Genomic_DNA"/>
</dbReference>
<dbReference type="RefSeq" id="WP_135759001.1">
    <property type="nucleotide sequence ID" value="NZ_RQHW01000009.1"/>
</dbReference>
<sequence>MKTCFVIMGYGIKIDYSTGRELDLDKTYKNIIKHVVEECGYKCIRADEIRHSGTIDLHMYKLLFEADIVIADLSTSNPNAMYELGVRHGLKPYTTIAIAEKDLKYPFDLNHTVIRQYEHLGKDIGFDEVMRFRDELRQTILEISNKSDVDSPVYTFLQSLKPPELIRPLDIDNDQKGETLREIIDKGLLLLNEKKDFIKAKEQFAKALEIDMNNTYLIQKLTLATYKSKIPTETESLEEALNLLDKLNPSTTTDPETIGLMGAIWKRKFSLSRDIEMLNKSLMYYEKGFYLKNDYYNGINLAYLYNQRAYLSTDKNERTADNTIAGRIRLKVIDICLDLIKSNFEERNDKYWVYATLQEGYFALGNLPQSENYKQQASKFLEGEWQLDSTNHQIENLKIYLSKK</sequence>
<organism evidence="1 2">
    <name type="scientific">Leptospira idonii</name>
    <dbReference type="NCBI Taxonomy" id="1193500"/>
    <lineage>
        <taxon>Bacteria</taxon>
        <taxon>Pseudomonadati</taxon>
        <taxon>Spirochaetota</taxon>
        <taxon>Spirochaetia</taxon>
        <taxon>Leptospirales</taxon>
        <taxon>Leptospiraceae</taxon>
        <taxon>Leptospira</taxon>
    </lineage>
</organism>
<accession>A0A4R9M3T8</accession>
<keyword evidence="2" id="KW-1185">Reference proteome</keyword>
<comment type="caution">
    <text evidence="1">The sequence shown here is derived from an EMBL/GenBank/DDBJ whole genome shotgun (WGS) entry which is preliminary data.</text>
</comment>
<proteinExistence type="predicted"/>
<reference evidence="1" key="1">
    <citation type="journal article" date="2019" name="PLoS Negl. Trop. Dis.">
        <title>Revisiting the worldwide diversity of Leptospira species in the environment.</title>
        <authorList>
            <person name="Vincent A.T."/>
            <person name="Schiettekatte O."/>
            <person name="Bourhy P."/>
            <person name="Veyrier F.J."/>
            <person name="Picardeau M."/>
        </authorList>
    </citation>
    <scope>NUCLEOTIDE SEQUENCE [LARGE SCALE GENOMIC DNA]</scope>
    <source>
        <strain evidence="1">201300427</strain>
    </source>
</reference>
<evidence type="ECO:0000313" key="1">
    <source>
        <dbReference type="EMBL" id="TGN20641.1"/>
    </source>
</evidence>
<name>A0A4R9M3T8_9LEPT</name>
<dbReference type="Pfam" id="PF20308">
    <property type="entry name" value="TPR-S"/>
    <property type="match status" value="1"/>
</dbReference>
<dbReference type="AlphaFoldDB" id="A0A4R9M3T8"/>
<dbReference type="InterPro" id="IPR046880">
    <property type="entry name" value="TPR-S"/>
</dbReference>